<dbReference type="OrthoDB" id="9792991at2"/>
<evidence type="ECO:0000256" key="11">
    <source>
        <dbReference type="ARBA" id="ARBA00023012"/>
    </source>
</evidence>
<feature type="domain" description="Histidine kinase" evidence="13">
    <location>
        <begin position="92"/>
        <end position="310"/>
    </location>
</feature>
<accession>A0A1R1S393</accession>
<dbReference type="SUPFAM" id="SSF47384">
    <property type="entry name" value="Homodimeric domain of signal transducing histidine kinase"/>
    <property type="match status" value="1"/>
</dbReference>
<accession>A0A1R1QFS6</accession>
<comment type="catalytic activity">
    <reaction evidence="1">
        <text>ATP + protein L-histidine = ADP + protein N-phospho-L-histidine.</text>
        <dbReference type="EC" id="2.7.13.3"/>
    </reaction>
</comment>
<keyword evidence="4" id="KW-0597">Phosphoprotein</keyword>
<dbReference type="PRINTS" id="PR00344">
    <property type="entry name" value="BCTRLSENSOR"/>
</dbReference>
<evidence type="ECO:0000256" key="5">
    <source>
        <dbReference type="ARBA" id="ARBA00022679"/>
    </source>
</evidence>
<dbReference type="GO" id="GO:0016036">
    <property type="term" value="P:cellular response to phosphate starvation"/>
    <property type="evidence" value="ECO:0007669"/>
    <property type="project" value="TreeGrafter"/>
</dbReference>
<dbReference type="GO" id="GO:0005886">
    <property type="term" value="C:plasma membrane"/>
    <property type="evidence" value="ECO:0007669"/>
    <property type="project" value="TreeGrafter"/>
</dbReference>
<evidence type="ECO:0000256" key="12">
    <source>
        <dbReference type="ARBA" id="ARBA00023136"/>
    </source>
</evidence>
<organism evidence="14 15">
    <name type="scientific">Bacillus swezeyi</name>
    <dbReference type="NCBI Taxonomy" id="1925020"/>
    <lineage>
        <taxon>Bacteria</taxon>
        <taxon>Bacillati</taxon>
        <taxon>Bacillota</taxon>
        <taxon>Bacilli</taxon>
        <taxon>Bacillales</taxon>
        <taxon>Bacillaceae</taxon>
        <taxon>Bacillus</taxon>
    </lineage>
</organism>
<dbReference type="PANTHER" id="PTHR45453:SF1">
    <property type="entry name" value="PHOSPHATE REGULON SENSOR PROTEIN PHOR"/>
    <property type="match status" value="1"/>
</dbReference>
<dbReference type="InterPro" id="IPR004358">
    <property type="entry name" value="Sig_transdc_His_kin-like_C"/>
</dbReference>
<evidence type="ECO:0000256" key="9">
    <source>
        <dbReference type="ARBA" id="ARBA00022840"/>
    </source>
</evidence>
<comment type="subcellular location">
    <subcellularLocation>
        <location evidence="2">Membrane</location>
    </subcellularLocation>
</comment>
<evidence type="ECO:0000256" key="1">
    <source>
        <dbReference type="ARBA" id="ARBA00000085"/>
    </source>
</evidence>
<dbReference type="AlphaFoldDB" id="A0A1R1S393"/>
<evidence type="ECO:0000256" key="7">
    <source>
        <dbReference type="ARBA" id="ARBA00022741"/>
    </source>
</evidence>
<keyword evidence="9" id="KW-0067">ATP-binding</keyword>
<keyword evidence="11" id="KW-0902">Two-component regulatory system</keyword>
<evidence type="ECO:0000256" key="4">
    <source>
        <dbReference type="ARBA" id="ARBA00022553"/>
    </source>
</evidence>
<dbReference type="CDD" id="cd00082">
    <property type="entry name" value="HisKA"/>
    <property type="match status" value="1"/>
</dbReference>
<dbReference type="InterPro" id="IPR050351">
    <property type="entry name" value="BphY/WalK/GraS-like"/>
</dbReference>
<evidence type="ECO:0000256" key="6">
    <source>
        <dbReference type="ARBA" id="ARBA00022692"/>
    </source>
</evidence>
<dbReference type="SMART" id="SM00387">
    <property type="entry name" value="HATPase_c"/>
    <property type="match status" value="1"/>
</dbReference>
<dbReference type="Pfam" id="PF02518">
    <property type="entry name" value="HATPase_c"/>
    <property type="match status" value="1"/>
</dbReference>
<keyword evidence="12" id="KW-0472">Membrane</keyword>
<dbReference type="InterPro" id="IPR036890">
    <property type="entry name" value="HATPase_C_sf"/>
</dbReference>
<dbReference type="PROSITE" id="PS50109">
    <property type="entry name" value="HIS_KIN"/>
    <property type="match status" value="1"/>
</dbReference>
<dbReference type="GO" id="GO:0000155">
    <property type="term" value="F:phosphorelay sensor kinase activity"/>
    <property type="evidence" value="ECO:0007669"/>
    <property type="project" value="InterPro"/>
</dbReference>
<dbReference type="GO" id="GO:0005524">
    <property type="term" value="F:ATP binding"/>
    <property type="evidence" value="ECO:0007669"/>
    <property type="project" value="UniProtKB-KW"/>
</dbReference>
<gene>
    <name evidence="14" type="ORF">BW143_16160</name>
</gene>
<dbReference type="InterPro" id="IPR047963">
    <property type="entry name" value="YcbM-like_HATPase"/>
</dbReference>
<dbReference type="GO" id="GO:0004721">
    <property type="term" value="F:phosphoprotein phosphatase activity"/>
    <property type="evidence" value="ECO:0007669"/>
    <property type="project" value="TreeGrafter"/>
</dbReference>
<dbReference type="InterPro" id="IPR036097">
    <property type="entry name" value="HisK_dim/P_sf"/>
</dbReference>
<dbReference type="SUPFAM" id="SSF55874">
    <property type="entry name" value="ATPase domain of HSP90 chaperone/DNA topoisomerase II/histidine kinase"/>
    <property type="match status" value="1"/>
</dbReference>
<protein>
    <recommendedName>
        <fullName evidence="3">histidine kinase</fullName>
        <ecNumber evidence="3">2.7.13.3</ecNumber>
    </recommendedName>
</protein>
<evidence type="ECO:0000256" key="3">
    <source>
        <dbReference type="ARBA" id="ARBA00012438"/>
    </source>
</evidence>
<dbReference type="RefSeq" id="WP_076757987.1">
    <property type="nucleotide sequence ID" value="NZ_JARMDZ010000004.1"/>
</dbReference>
<dbReference type="InterPro" id="IPR003594">
    <property type="entry name" value="HATPase_dom"/>
</dbReference>
<dbReference type="InterPro" id="IPR003661">
    <property type="entry name" value="HisK_dim/P_dom"/>
</dbReference>
<evidence type="ECO:0000256" key="2">
    <source>
        <dbReference type="ARBA" id="ARBA00004370"/>
    </source>
</evidence>
<evidence type="ECO:0000256" key="10">
    <source>
        <dbReference type="ARBA" id="ARBA00022989"/>
    </source>
</evidence>
<keyword evidence="6" id="KW-0812">Transmembrane</keyword>
<keyword evidence="15" id="KW-1185">Reference proteome</keyword>
<dbReference type="CDD" id="cd16947">
    <property type="entry name" value="HATPase_YcbM-like"/>
    <property type="match status" value="1"/>
</dbReference>
<reference evidence="14 15" key="1">
    <citation type="submission" date="2017-01" db="EMBL/GenBank/DDBJ databases">
        <title>Bacillus phylogenomics.</title>
        <authorList>
            <person name="Dunlap C."/>
        </authorList>
    </citation>
    <scope>NUCLEOTIDE SEQUENCE [LARGE SCALE GENOMIC DNA]</scope>
    <source>
        <strain evidence="14 15">NRRL B-41282</strain>
    </source>
</reference>
<proteinExistence type="predicted"/>
<name>A0A1R1S393_9BACI</name>
<dbReference type="Gene3D" id="1.10.287.130">
    <property type="match status" value="1"/>
</dbReference>
<dbReference type="Pfam" id="PF00512">
    <property type="entry name" value="HisKA"/>
    <property type="match status" value="1"/>
</dbReference>
<evidence type="ECO:0000256" key="8">
    <source>
        <dbReference type="ARBA" id="ARBA00022777"/>
    </source>
</evidence>
<evidence type="ECO:0000313" key="14">
    <source>
        <dbReference type="EMBL" id="OMI02286.1"/>
    </source>
</evidence>
<dbReference type="EMBL" id="MTJL01000032">
    <property type="protein sequence ID" value="OMI02286.1"/>
    <property type="molecule type" value="Genomic_DNA"/>
</dbReference>
<comment type="caution">
    <text evidence="14">The sequence shown here is derived from an EMBL/GenBank/DDBJ whole genome shotgun (WGS) entry which is preliminary data.</text>
</comment>
<sequence>MTLLWIFTVIILASLNISQYKMKKHQNRNLKYITEKLNVMLKEHSADQILLGTDDKALRALLVQINLFTEDHQHITARFAKTEQSMKRMLTNMSHDLKTPLTVVLGYIEAIQSGSDMTEEERERLLEKVHQKTGEIIRLMNSFFDLAKLESEDKQMLLTKIHINEICRKNILQHYDAVQAKGFKAVIDIPDTPVYAHGDEEALDRILQNLLSNAIQYGADGKLIGLSLTYDDTRTVITVWDRGKGISEHDQQRVFERLYTLEESRNKAFQGSGLGLTITKRLVEKMGGEISLQSKPYEQTAFSITLKRMTY</sequence>
<keyword evidence="7" id="KW-0547">Nucleotide-binding</keyword>
<dbReference type="EC" id="2.7.13.3" evidence="3"/>
<keyword evidence="8 14" id="KW-0418">Kinase</keyword>
<evidence type="ECO:0000313" key="15">
    <source>
        <dbReference type="Proteomes" id="UP000187367"/>
    </source>
</evidence>
<dbReference type="Proteomes" id="UP000187367">
    <property type="component" value="Unassembled WGS sequence"/>
</dbReference>
<keyword evidence="10" id="KW-1133">Transmembrane helix</keyword>
<dbReference type="InterPro" id="IPR005467">
    <property type="entry name" value="His_kinase_dom"/>
</dbReference>
<evidence type="ECO:0000259" key="13">
    <source>
        <dbReference type="PROSITE" id="PS50109"/>
    </source>
</evidence>
<dbReference type="FunFam" id="3.30.565.10:FF:000013">
    <property type="entry name" value="Two-component sensor histidine kinase"/>
    <property type="match status" value="1"/>
</dbReference>
<dbReference type="PANTHER" id="PTHR45453">
    <property type="entry name" value="PHOSPHATE REGULON SENSOR PROTEIN PHOR"/>
    <property type="match status" value="1"/>
</dbReference>
<dbReference type="SMART" id="SM00388">
    <property type="entry name" value="HisKA"/>
    <property type="match status" value="1"/>
</dbReference>
<dbReference type="Gene3D" id="3.30.565.10">
    <property type="entry name" value="Histidine kinase-like ATPase, C-terminal domain"/>
    <property type="match status" value="1"/>
</dbReference>
<keyword evidence="5" id="KW-0808">Transferase</keyword>